<dbReference type="Proteomes" id="UP000324800">
    <property type="component" value="Unassembled WGS sequence"/>
</dbReference>
<feature type="compositionally biased region" description="Acidic residues" evidence="1">
    <location>
        <begin position="46"/>
        <end position="64"/>
    </location>
</feature>
<name>A0A5J4W9N5_9EUKA</name>
<dbReference type="AlphaFoldDB" id="A0A5J4W9N5"/>
<proteinExistence type="predicted"/>
<evidence type="ECO:0000256" key="1">
    <source>
        <dbReference type="SAM" id="MobiDB-lite"/>
    </source>
</evidence>
<accession>A0A5J4W9N5</accession>
<organism evidence="2 3">
    <name type="scientific">Streblomastix strix</name>
    <dbReference type="NCBI Taxonomy" id="222440"/>
    <lineage>
        <taxon>Eukaryota</taxon>
        <taxon>Metamonada</taxon>
        <taxon>Preaxostyla</taxon>
        <taxon>Oxymonadida</taxon>
        <taxon>Streblomastigidae</taxon>
        <taxon>Streblomastix</taxon>
    </lineage>
</organism>
<sequence>MYLPECVEIEYISFTPLRSGYLNSFGSFPQVSMSFILLAISSEEEEEDVEVELEDDEEEEEDDCLVSAMS</sequence>
<evidence type="ECO:0000313" key="2">
    <source>
        <dbReference type="EMBL" id="KAA6391638.1"/>
    </source>
</evidence>
<gene>
    <name evidence="2" type="ORF">EZS28_012838</name>
</gene>
<reference evidence="2 3" key="1">
    <citation type="submission" date="2019-03" db="EMBL/GenBank/DDBJ databases">
        <title>Single cell metagenomics reveals metabolic interactions within the superorganism composed of flagellate Streblomastix strix and complex community of Bacteroidetes bacteria on its surface.</title>
        <authorList>
            <person name="Treitli S.C."/>
            <person name="Kolisko M."/>
            <person name="Husnik F."/>
            <person name="Keeling P."/>
            <person name="Hampl V."/>
        </authorList>
    </citation>
    <scope>NUCLEOTIDE SEQUENCE [LARGE SCALE GENOMIC DNA]</scope>
    <source>
        <strain evidence="2">ST1C</strain>
    </source>
</reference>
<comment type="caution">
    <text evidence="2">The sequence shown here is derived from an EMBL/GenBank/DDBJ whole genome shotgun (WGS) entry which is preliminary data.</text>
</comment>
<protein>
    <submittedName>
        <fullName evidence="2">Uncharacterized protein</fullName>
    </submittedName>
</protein>
<evidence type="ECO:0000313" key="3">
    <source>
        <dbReference type="Proteomes" id="UP000324800"/>
    </source>
</evidence>
<feature type="region of interest" description="Disordered" evidence="1">
    <location>
        <begin position="46"/>
        <end position="70"/>
    </location>
</feature>
<dbReference type="EMBL" id="SNRW01002815">
    <property type="protein sequence ID" value="KAA6391638.1"/>
    <property type="molecule type" value="Genomic_DNA"/>
</dbReference>